<protein>
    <submittedName>
        <fullName evidence="1">Uncharacterized protein</fullName>
    </submittedName>
</protein>
<keyword evidence="2" id="KW-1185">Reference proteome</keyword>
<feature type="non-terminal residue" evidence="1">
    <location>
        <position position="1"/>
    </location>
</feature>
<reference evidence="1 2" key="1">
    <citation type="journal article" date="2019" name="Nat. Ecol. Evol.">
        <title>Megaphylogeny resolves global patterns of mushroom evolution.</title>
        <authorList>
            <person name="Varga T."/>
            <person name="Krizsan K."/>
            <person name="Foldi C."/>
            <person name="Dima B."/>
            <person name="Sanchez-Garcia M."/>
            <person name="Sanchez-Ramirez S."/>
            <person name="Szollosi G.J."/>
            <person name="Szarkandi J.G."/>
            <person name="Papp V."/>
            <person name="Albert L."/>
            <person name="Andreopoulos W."/>
            <person name="Angelini C."/>
            <person name="Antonin V."/>
            <person name="Barry K.W."/>
            <person name="Bougher N.L."/>
            <person name="Buchanan P."/>
            <person name="Buyck B."/>
            <person name="Bense V."/>
            <person name="Catcheside P."/>
            <person name="Chovatia M."/>
            <person name="Cooper J."/>
            <person name="Damon W."/>
            <person name="Desjardin D."/>
            <person name="Finy P."/>
            <person name="Geml J."/>
            <person name="Haridas S."/>
            <person name="Hughes K."/>
            <person name="Justo A."/>
            <person name="Karasinski D."/>
            <person name="Kautmanova I."/>
            <person name="Kiss B."/>
            <person name="Kocsube S."/>
            <person name="Kotiranta H."/>
            <person name="LaButti K.M."/>
            <person name="Lechner B.E."/>
            <person name="Liimatainen K."/>
            <person name="Lipzen A."/>
            <person name="Lukacs Z."/>
            <person name="Mihaltcheva S."/>
            <person name="Morgado L.N."/>
            <person name="Niskanen T."/>
            <person name="Noordeloos M.E."/>
            <person name="Ohm R.A."/>
            <person name="Ortiz-Santana B."/>
            <person name="Ovrebo C."/>
            <person name="Racz N."/>
            <person name="Riley R."/>
            <person name="Savchenko A."/>
            <person name="Shiryaev A."/>
            <person name="Soop K."/>
            <person name="Spirin V."/>
            <person name="Szebenyi C."/>
            <person name="Tomsovsky M."/>
            <person name="Tulloss R.E."/>
            <person name="Uehling J."/>
            <person name="Grigoriev I.V."/>
            <person name="Vagvolgyi C."/>
            <person name="Papp T."/>
            <person name="Martin F.M."/>
            <person name="Miettinen O."/>
            <person name="Hibbett D.S."/>
            <person name="Nagy L.G."/>
        </authorList>
    </citation>
    <scope>NUCLEOTIDE SEQUENCE [LARGE SCALE GENOMIC DNA]</scope>
    <source>
        <strain evidence="1 2">CBS 166.37</strain>
    </source>
</reference>
<name>A0A5C3LZQ4_9AGAR</name>
<dbReference type="AlphaFoldDB" id="A0A5C3LZQ4"/>
<sequence>LRQYELNEEEREIVGQLTEVLKVCMIDCYTPNLPTVIPAMDHINNVLTNQSLNSTHFLPSIWAACSLSKKTLNCYYNKTDFSENYWIAMDMFHHPCFKLQYFKDCGWEKDRITAAEQMVHDKF</sequence>
<organism evidence="1 2">
    <name type="scientific">Crucibulum laeve</name>
    <dbReference type="NCBI Taxonomy" id="68775"/>
    <lineage>
        <taxon>Eukaryota</taxon>
        <taxon>Fungi</taxon>
        <taxon>Dikarya</taxon>
        <taxon>Basidiomycota</taxon>
        <taxon>Agaricomycotina</taxon>
        <taxon>Agaricomycetes</taxon>
        <taxon>Agaricomycetidae</taxon>
        <taxon>Agaricales</taxon>
        <taxon>Agaricineae</taxon>
        <taxon>Nidulariaceae</taxon>
        <taxon>Crucibulum</taxon>
    </lineage>
</organism>
<proteinExistence type="predicted"/>
<evidence type="ECO:0000313" key="2">
    <source>
        <dbReference type="Proteomes" id="UP000308652"/>
    </source>
</evidence>
<feature type="non-terminal residue" evidence="1">
    <location>
        <position position="123"/>
    </location>
</feature>
<dbReference type="Proteomes" id="UP000308652">
    <property type="component" value="Unassembled WGS sequence"/>
</dbReference>
<dbReference type="EMBL" id="ML213606">
    <property type="protein sequence ID" value="TFK37893.1"/>
    <property type="molecule type" value="Genomic_DNA"/>
</dbReference>
<dbReference type="OrthoDB" id="3359487at2759"/>
<evidence type="ECO:0000313" key="1">
    <source>
        <dbReference type="EMBL" id="TFK37893.1"/>
    </source>
</evidence>
<accession>A0A5C3LZQ4</accession>
<gene>
    <name evidence="1" type="ORF">BDQ12DRAFT_590994</name>
</gene>